<sequence>MQLANALLGAVQIEAMLTESAATGTEDLAAAHHQQLATAGVADDPEKLVAFLRWQALRVAGPLRLVAQDASTGPIPLAAAHTAEGLQKLLGVIGAGQVPDVETVKAHVVEIEAARQCLLDAIGNVDILLQMLNGLSAMFGDD</sequence>
<evidence type="ECO:0000313" key="2">
    <source>
        <dbReference type="Proteomes" id="UP001230426"/>
    </source>
</evidence>
<keyword evidence="2" id="KW-1185">Reference proteome</keyword>
<accession>A0ABT9RH89</accession>
<evidence type="ECO:0000313" key="1">
    <source>
        <dbReference type="EMBL" id="MDP9868478.1"/>
    </source>
</evidence>
<dbReference type="Proteomes" id="UP001230426">
    <property type="component" value="Unassembled WGS sequence"/>
</dbReference>
<gene>
    <name evidence="1" type="ORF">J2S55_007744</name>
</gene>
<name>A0ABT9RH89_9ACTN</name>
<evidence type="ECO:0008006" key="3">
    <source>
        <dbReference type="Google" id="ProtNLM"/>
    </source>
</evidence>
<dbReference type="InterPro" id="IPR046212">
    <property type="entry name" value="DUF6245"/>
</dbReference>
<dbReference type="EMBL" id="JAUSRB010000002">
    <property type="protein sequence ID" value="MDP9868478.1"/>
    <property type="molecule type" value="Genomic_DNA"/>
</dbReference>
<reference evidence="1 2" key="1">
    <citation type="submission" date="2023-07" db="EMBL/GenBank/DDBJ databases">
        <title>Sequencing the genomes of 1000 actinobacteria strains.</title>
        <authorList>
            <person name="Klenk H.-P."/>
        </authorList>
    </citation>
    <scope>NUCLEOTIDE SEQUENCE [LARGE SCALE GENOMIC DNA]</scope>
    <source>
        <strain evidence="1 2">DSM 44109</strain>
    </source>
</reference>
<protein>
    <recommendedName>
        <fullName evidence="3">DUF305 domain-containing protein</fullName>
    </recommendedName>
</protein>
<dbReference type="Pfam" id="PF19758">
    <property type="entry name" value="DUF6245"/>
    <property type="match status" value="1"/>
</dbReference>
<organism evidence="1 2">
    <name type="scientific">Streptosporangium brasiliense</name>
    <dbReference type="NCBI Taxonomy" id="47480"/>
    <lineage>
        <taxon>Bacteria</taxon>
        <taxon>Bacillati</taxon>
        <taxon>Actinomycetota</taxon>
        <taxon>Actinomycetes</taxon>
        <taxon>Streptosporangiales</taxon>
        <taxon>Streptosporangiaceae</taxon>
        <taxon>Streptosporangium</taxon>
    </lineage>
</organism>
<comment type="caution">
    <text evidence="1">The sequence shown here is derived from an EMBL/GenBank/DDBJ whole genome shotgun (WGS) entry which is preliminary data.</text>
</comment>
<proteinExistence type="predicted"/>